<feature type="transmembrane region" description="Helical" evidence="9">
    <location>
        <begin position="105"/>
        <end position="125"/>
    </location>
</feature>
<dbReference type="Pfam" id="PF19040">
    <property type="entry name" value="SGNH"/>
    <property type="match status" value="1"/>
</dbReference>
<evidence type="ECO:0000256" key="9">
    <source>
        <dbReference type="SAM" id="Phobius"/>
    </source>
</evidence>
<evidence type="ECO:0000313" key="13">
    <source>
        <dbReference type="Proteomes" id="UP000285376"/>
    </source>
</evidence>
<evidence type="ECO:0000256" key="5">
    <source>
        <dbReference type="ARBA" id="ARBA00022989"/>
    </source>
</evidence>
<keyword evidence="7" id="KW-0012">Acyltransferase</keyword>
<feature type="transmembrane region" description="Helical" evidence="9">
    <location>
        <begin position="234"/>
        <end position="252"/>
    </location>
</feature>
<evidence type="ECO:0000256" key="6">
    <source>
        <dbReference type="ARBA" id="ARBA00023136"/>
    </source>
</evidence>
<dbReference type="AlphaFoldDB" id="A0A417ZAC7"/>
<comment type="caution">
    <text evidence="12">The sequence shown here is derived from an EMBL/GenBank/DDBJ whole genome shotgun (WGS) entry which is preliminary data.</text>
</comment>
<dbReference type="InterPro" id="IPR043968">
    <property type="entry name" value="SGNH"/>
</dbReference>
<dbReference type="GO" id="GO:0016747">
    <property type="term" value="F:acyltransferase activity, transferring groups other than amino-acyl groups"/>
    <property type="evidence" value="ECO:0007669"/>
    <property type="project" value="InterPro"/>
</dbReference>
<evidence type="ECO:0000259" key="11">
    <source>
        <dbReference type="Pfam" id="PF19040"/>
    </source>
</evidence>
<evidence type="ECO:0000256" key="4">
    <source>
        <dbReference type="ARBA" id="ARBA00022692"/>
    </source>
</evidence>
<feature type="transmembrane region" description="Helical" evidence="9">
    <location>
        <begin position="264"/>
        <end position="284"/>
    </location>
</feature>
<feature type="domain" description="Acyltransferase 3" evidence="10">
    <location>
        <begin position="38"/>
        <end position="373"/>
    </location>
</feature>
<organism evidence="12 13">
    <name type="scientific">Dermacoccus abyssi</name>
    <dbReference type="NCBI Taxonomy" id="322596"/>
    <lineage>
        <taxon>Bacteria</taxon>
        <taxon>Bacillati</taxon>
        <taxon>Actinomycetota</taxon>
        <taxon>Actinomycetes</taxon>
        <taxon>Micrococcales</taxon>
        <taxon>Dermacoccaceae</taxon>
        <taxon>Dermacoccus</taxon>
    </lineage>
</organism>
<comment type="subcellular location">
    <subcellularLocation>
        <location evidence="1">Cell membrane</location>
        <topology evidence="1">Multi-pass membrane protein</topology>
    </subcellularLocation>
</comment>
<accession>A0A417ZAC7</accession>
<evidence type="ECO:0000256" key="3">
    <source>
        <dbReference type="ARBA" id="ARBA00022679"/>
    </source>
</evidence>
<evidence type="ECO:0000256" key="1">
    <source>
        <dbReference type="ARBA" id="ARBA00004651"/>
    </source>
</evidence>
<name>A0A417ZAC7_9MICO</name>
<evidence type="ECO:0008006" key="14">
    <source>
        <dbReference type="Google" id="ProtNLM"/>
    </source>
</evidence>
<feature type="transmembrane region" description="Helical" evidence="9">
    <location>
        <begin position="42"/>
        <end position="62"/>
    </location>
</feature>
<dbReference type="Proteomes" id="UP000285376">
    <property type="component" value="Unassembled WGS sequence"/>
</dbReference>
<feature type="region of interest" description="Disordered" evidence="8">
    <location>
        <begin position="1"/>
        <end position="30"/>
    </location>
</feature>
<feature type="transmembrane region" description="Helical" evidence="9">
    <location>
        <begin position="200"/>
        <end position="219"/>
    </location>
</feature>
<feature type="transmembrane region" description="Helical" evidence="9">
    <location>
        <begin position="401"/>
        <end position="420"/>
    </location>
</feature>
<evidence type="ECO:0000256" key="2">
    <source>
        <dbReference type="ARBA" id="ARBA00022475"/>
    </source>
</evidence>
<dbReference type="EMBL" id="QWLM01000002">
    <property type="protein sequence ID" value="RHW47588.1"/>
    <property type="molecule type" value="Genomic_DNA"/>
</dbReference>
<protein>
    <recommendedName>
        <fullName evidence="14">Acyltransferase</fullName>
    </recommendedName>
</protein>
<dbReference type="InterPro" id="IPR036514">
    <property type="entry name" value="SGNH_hydro_sf"/>
</dbReference>
<keyword evidence="4 9" id="KW-0812">Transmembrane</keyword>
<keyword evidence="2" id="KW-1003">Cell membrane</keyword>
<dbReference type="Pfam" id="PF01757">
    <property type="entry name" value="Acyl_transf_3"/>
    <property type="match status" value="1"/>
</dbReference>
<feature type="transmembrane region" description="Helical" evidence="9">
    <location>
        <begin position="290"/>
        <end position="310"/>
    </location>
</feature>
<evidence type="ECO:0000313" key="12">
    <source>
        <dbReference type="EMBL" id="RHW47588.1"/>
    </source>
</evidence>
<feature type="transmembrane region" description="Helical" evidence="9">
    <location>
        <begin position="68"/>
        <end position="84"/>
    </location>
</feature>
<reference evidence="12 13" key="1">
    <citation type="submission" date="2018-08" db="EMBL/GenBank/DDBJ databases">
        <title>Whole genome sequence analysis of Dermacoccus abyssi bacteria isolated from Deep Mariana trench Micromonospora spp reveals genes involved in the environmental adaptation and production of secondary metabolites.</title>
        <authorList>
            <person name="Abdel-Mageed W.M."/>
            <person name="Lehri B."/>
            <person name="Nouioui I."/>
            <person name="Goodfellow I."/>
            <person name="Jaspars M."/>
            <person name="Karlyshev A."/>
        </authorList>
    </citation>
    <scope>NUCLEOTIDE SEQUENCE [LARGE SCALE GENOMIC DNA]</scope>
    <source>
        <strain evidence="12 13">MT1.1</strain>
    </source>
</reference>
<dbReference type="GO" id="GO:0009103">
    <property type="term" value="P:lipopolysaccharide biosynthetic process"/>
    <property type="evidence" value="ECO:0007669"/>
    <property type="project" value="TreeGrafter"/>
</dbReference>
<dbReference type="GO" id="GO:0005886">
    <property type="term" value="C:plasma membrane"/>
    <property type="evidence" value="ECO:0007669"/>
    <property type="project" value="UniProtKB-SubCell"/>
</dbReference>
<proteinExistence type="predicted"/>
<feature type="transmembrane region" description="Helical" evidence="9">
    <location>
        <begin position="177"/>
        <end position="193"/>
    </location>
</feature>
<evidence type="ECO:0000256" key="7">
    <source>
        <dbReference type="ARBA" id="ARBA00023315"/>
    </source>
</evidence>
<dbReference type="SUPFAM" id="SSF52266">
    <property type="entry name" value="SGNH hydrolase"/>
    <property type="match status" value="1"/>
</dbReference>
<keyword evidence="3" id="KW-0808">Transferase</keyword>
<dbReference type="InterPro" id="IPR050879">
    <property type="entry name" value="Acyltransferase_3"/>
</dbReference>
<evidence type="ECO:0000259" key="10">
    <source>
        <dbReference type="Pfam" id="PF01757"/>
    </source>
</evidence>
<evidence type="ECO:0000256" key="8">
    <source>
        <dbReference type="SAM" id="MobiDB-lite"/>
    </source>
</evidence>
<keyword evidence="5 9" id="KW-1133">Transmembrane helix</keyword>
<dbReference type="PANTHER" id="PTHR23028:SF53">
    <property type="entry name" value="ACYL_TRANSF_3 DOMAIN-CONTAINING PROTEIN"/>
    <property type="match status" value="1"/>
</dbReference>
<keyword evidence="6 9" id="KW-0472">Membrane</keyword>
<dbReference type="InterPro" id="IPR002656">
    <property type="entry name" value="Acyl_transf_3_dom"/>
</dbReference>
<dbReference type="Gene3D" id="3.40.50.1110">
    <property type="entry name" value="SGNH hydrolase"/>
    <property type="match status" value="1"/>
</dbReference>
<feature type="domain" description="SGNH" evidence="11">
    <location>
        <begin position="451"/>
        <end position="660"/>
    </location>
</feature>
<sequence>MGLARPAGSEQGRWTSVTGSTRAQRRNGKGVRTPSRYAALDGYRGLFVVLVIAYHLGVTALVGGWVGINHFFVFSGFLITRLLLKERQKTGRIDVRRFYARRARRVLPAMFVLVAAVLVHTAFFADAEQRKEYAGDAFATLGFFLNWRLISRGDAYFDQFVDPSPLRHAWTLSVEEQFYVIVPFLVLALVALARRRGAKAGIALALAAVSACWTAQLGFETPQDQTRLYYGTDTRVQALLVGVALGCLLGLGNDKRGPVLPPRAVTQALGVIGFGVSVSAVFLLDPSTTWVYDRGGILLFAVGAALMGWSSVDPRNLLINRIFGWEPLAFLGRISYGLYLYHWPINLWVDVPGLPDIAEAVLKGALTFAAAYLSFRYIEVPVLQNGVKGLLPKSTSGTRQFVAVGSALALVLGSGLMWTMTRVSGPPQYVANVPDLVPGQKAYPMTSSRTTVAMVGDSVPLKLVENYPSLNFPGLHPVALAVPGCDMLDIPIVDSKSKIVPNPKDCASLKRDLTSKVRGSGAEAAVLMPGVHLASRHMLDGRKVWIDDAAYRDLAKKRLTETVGKIRAGGAQRVYVTTVPCRQADLSVLPPEDAAAMRADGPALAESQRPDQVNALIREWASEEHVPLLDLARTVCSNPFQPEVSGKRLYTDSVHFSEEATPMIWKWLAPQVLATAQR</sequence>
<dbReference type="PANTHER" id="PTHR23028">
    <property type="entry name" value="ACETYLTRANSFERASE"/>
    <property type="match status" value="1"/>
</dbReference>
<gene>
    <name evidence="12" type="ORF">D1832_02515</name>
</gene>
<feature type="compositionally biased region" description="Polar residues" evidence="8">
    <location>
        <begin position="12"/>
        <end position="22"/>
    </location>
</feature>